<name>A0ABY7U989_9CORY</name>
<dbReference type="EMBL" id="CP063189">
    <property type="protein sequence ID" value="WCZ33260.1"/>
    <property type="molecule type" value="Genomic_DNA"/>
</dbReference>
<evidence type="ECO:0000256" key="1">
    <source>
        <dbReference type="ARBA" id="ARBA00008404"/>
    </source>
</evidence>
<reference evidence="4 5" key="1">
    <citation type="submission" date="2020-10" db="EMBL/GenBank/DDBJ databases">
        <title>Complete genome sequence of Corynebacterium massiliense DSM 45435, type strain of Corynebacterium massiliense.</title>
        <authorList>
            <person name="Busche T."/>
            <person name="Kalinowski J."/>
            <person name="Ruckert C."/>
        </authorList>
    </citation>
    <scope>NUCLEOTIDE SEQUENCE [LARGE SCALE GENOMIC DNA]</scope>
    <source>
        <strain evidence="4 5">DSM 45435</strain>
    </source>
</reference>
<evidence type="ECO:0000256" key="2">
    <source>
        <dbReference type="SAM" id="MobiDB-lite"/>
    </source>
</evidence>
<dbReference type="PANTHER" id="PTHR34703">
    <property type="entry name" value="ANTIPORTER SUBUNIT MNHG2-RELATED"/>
    <property type="match status" value="1"/>
</dbReference>
<feature type="transmembrane region" description="Helical" evidence="3">
    <location>
        <begin position="6"/>
        <end position="30"/>
    </location>
</feature>
<keyword evidence="3" id="KW-1133">Transmembrane helix</keyword>
<dbReference type="Proteomes" id="UP001220064">
    <property type="component" value="Chromosome"/>
</dbReference>
<evidence type="ECO:0000313" key="5">
    <source>
        <dbReference type="Proteomes" id="UP001220064"/>
    </source>
</evidence>
<protein>
    <submittedName>
        <fullName evidence="4">Na(+)/H(+) antiporter subunit G</fullName>
    </submittedName>
</protein>
<evidence type="ECO:0000256" key="3">
    <source>
        <dbReference type="SAM" id="Phobius"/>
    </source>
</evidence>
<feature type="transmembrane region" description="Helical" evidence="3">
    <location>
        <begin position="75"/>
        <end position="93"/>
    </location>
</feature>
<dbReference type="InterPro" id="IPR005133">
    <property type="entry name" value="PhaG_MnhG_YufB"/>
</dbReference>
<organism evidence="4 5">
    <name type="scientific">Corynebacterium massiliense DSM 45435</name>
    <dbReference type="NCBI Taxonomy" id="1121364"/>
    <lineage>
        <taxon>Bacteria</taxon>
        <taxon>Bacillati</taxon>
        <taxon>Actinomycetota</taxon>
        <taxon>Actinomycetes</taxon>
        <taxon>Mycobacteriales</taxon>
        <taxon>Corynebacteriaceae</taxon>
        <taxon>Corynebacterium</taxon>
    </lineage>
</organism>
<dbReference type="NCBIfam" id="NF009238">
    <property type="entry name" value="PRK12592.1"/>
    <property type="match status" value="1"/>
</dbReference>
<feature type="transmembrane region" description="Helical" evidence="3">
    <location>
        <begin position="42"/>
        <end position="63"/>
    </location>
</feature>
<gene>
    <name evidence="4" type="primary">mrpG</name>
    <name evidence="4" type="ORF">CMASS_09240</name>
</gene>
<dbReference type="PANTHER" id="PTHR34703:SF1">
    <property type="entry name" value="ANTIPORTER SUBUNIT MNHG2-RELATED"/>
    <property type="match status" value="1"/>
</dbReference>
<feature type="region of interest" description="Disordered" evidence="2">
    <location>
        <begin position="107"/>
        <end position="126"/>
    </location>
</feature>
<dbReference type="RefSeq" id="WP_022862961.1">
    <property type="nucleotide sequence ID" value="NZ_ATVG01000005.1"/>
</dbReference>
<proteinExistence type="inferred from homology"/>
<accession>A0ABY7U989</accession>
<dbReference type="Pfam" id="PF03334">
    <property type="entry name" value="PhaG_MnhG_YufB"/>
    <property type="match status" value="1"/>
</dbReference>
<keyword evidence="5" id="KW-1185">Reference proteome</keyword>
<sequence>MNFQLITDIVSLVLLAMGGVLVFATAIGLVRFKDTMSRVHPVTKPQTLGLVMTILGAFIRVVGAESSGVSERSDLGMLLLLVLFAMMTSPVTAQRMSRIARREGLYGKDENMTRNDRPAGKKVRRK</sequence>
<keyword evidence="3" id="KW-0472">Membrane</keyword>
<keyword evidence="3" id="KW-0812">Transmembrane</keyword>
<comment type="similarity">
    <text evidence="1">Belongs to the CPA3 antiporters (TC 2.A.63) subunit G family.</text>
</comment>
<feature type="compositionally biased region" description="Basic and acidic residues" evidence="2">
    <location>
        <begin position="107"/>
        <end position="119"/>
    </location>
</feature>
<evidence type="ECO:0000313" key="4">
    <source>
        <dbReference type="EMBL" id="WCZ33260.1"/>
    </source>
</evidence>